<evidence type="ECO:0000259" key="1">
    <source>
        <dbReference type="Pfam" id="PF10006"/>
    </source>
</evidence>
<accession>A0A2P2CKQ2</accession>
<dbReference type="EMBL" id="CZKB01000028">
    <property type="protein sequence ID" value="CUR62529.1"/>
    <property type="molecule type" value="Genomic_DNA"/>
</dbReference>
<name>A0A2P2CKQ2_9ZZZZ</name>
<organism evidence="2">
    <name type="scientific">metagenome</name>
    <dbReference type="NCBI Taxonomy" id="256318"/>
    <lineage>
        <taxon>unclassified sequences</taxon>
        <taxon>metagenomes</taxon>
    </lineage>
</organism>
<feature type="domain" description="DUF2249" evidence="1">
    <location>
        <begin position="25"/>
        <end position="94"/>
    </location>
</feature>
<protein>
    <recommendedName>
        <fullName evidence="1">DUF2249 domain-containing protein</fullName>
    </recommendedName>
</protein>
<reference evidence="2" key="1">
    <citation type="submission" date="2015-08" db="EMBL/GenBank/DDBJ databases">
        <authorList>
            <person name="Babu N.S."/>
            <person name="Beckwith C.J."/>
            <person name="Beseler K.G."/>
            <person name="Brison A."/>
            <person name="Carone J.V."/>
            <person name="Caskin T.P."/>
            <person name="Diamond M."/>
            <person name="Durham M.E."/>
            <person name="Foxe J.M."/>
            <person name="Go M."/>
            <person name="Henderson B.A."/>
            <person name="Jones I.B."/>
            <person name="McGettigan J.A."/>
            <person name="Micheletti S.J."/>
            <person name="Nasrallah M.E."/>
            <person name="Ortiz D."/>
            <person name="Piller C.R."/>
            <person name="Privatt S.R."/>
            <person name="Schneider S.L."/>
            <person name="Sharp S."/>
            <person name="Smith T.C."/>
            <person name="Stanton J.D."/>
            <person name="Ullery H.E."/>
            <person name="Wilson R.J."/>
            <person name="Serrano M.G."/>
            <person name="Buck G."/>
            <person name="Lee V."/>
            <person name="Wang Y."/>
            <person name="Carvalho R."/>
            <person name="Voegtly L."/>
            <person name="Shi R."/>
            <person name="Duckworth R."/>
            <person name="Johnson A."/>
            <person name="Loviza R."/>
            <person name="Walstead R."/>
            <person name="Shah Z."/>
            <person name="Kiflezghi M."/>
            <person name="Wade K."/>
            <person name="Ball S.L."/>
            <person name="Bradley K.W."/>
            <person name="Asai D.J."/>
            <person name="Bowman C.A."/>
            <person name="Russell D.A."/>
            <person name="Pope W.H."/>
            <person name="Jacobs-Sera D."/>
            <person name="Hendrix R.W."/>
            <person name="Hatfull G.F."/>
        </authorList>
    </citation>
    <scope>NUCLEOTIDE SEQUENCE</scope>
</reference>
<dbReference type="InterPro" id="IPR018720">
    <property type="entry name" value="DUF2249"/>
</dbReference>
<dbReference type="Pfam" id="PF10006">
    <property type="entry name" value="DUF2249"/>
    <property type="match status" value="1"/>
</dbReference>
<dbReference type="AlphaFoldDB" id="A0A2P2CKQ2"/>
<gene>
    <name evidence="2" type="ORF">NOCA180173</name>
</gene>
<evidence type="ECO:0000313" key="2">
    <source>
        <dbReference type="EMBL" id="CUR62529.1"/>
    </source>
</evidence>
<proteinExistence type="predicted"/>
<sequence length="96" mass="10307">MTPDLPLVEKDHACACGEHDAAHPELDARLIPHALRHGAILGALSRVRPGAAMVLVAPHNPLPLLAEIDREEQGAIAVTYLDEGPEAWRLLLTRAA</sequence>